<feature type="domain" description="AB hydrolase-1" evidence="1">
    <location>
        <begin position="123"/>
        <end position="168"/>
    </location>
</feature>
<dbReference type="InterPro" id="IPR000073">
    <property type="entry name" value="AB_hydrolase_1"/>
</dbReference>
<evidence type="ECO:0000313" key="3">
    <source>
        <dbReference type="Proteomes" id="UP000316343"/>
    </source>
</evidence>
<dbReference type="GO" id="GO:0016787">
    <property type="term" value="F:hydrolase activity"/>
    <property type="evidence" value="ECO:0007669"/>
    <property type="project" value="UniProtKB-KW"/>
</dbReference>
<name>A0A547PDL8_9SPHN</name>
<dbReference type="Gene3D" id="3.40.50.1820">
    <property type="entry name" value="alpha/beta hydrolase"/>
    <property type="match status" value="1"/>
</dbReference>
<dbReference type="AlphaFoldDB" id="A0A547PDL8"/>
<keyword evidence="3" id="KW-1185">Reference proteome</keyword>
<dbReference type="Proteomes" id="UP000316343">
    <property type="component" value="Unassembled WGS sequence"/>
</dbReference>
<dbReference type="EMBL" id="VHJK01000001">
    <property type="protein sequence ID" value="TRD12154.1"/>
    <property type="molecule type" value="Genomic_DNA"/>
</dbReference>
<keyword evidence="2" id="KW-0378">Hydrolase</keyword>
<accession>A0A547PDL8</accession>
<gene>
    <name evidence="2" type="ORF">FGU71_09980</name>
</gene>
<evidence type="ECO:0000259" key="1">
    <source>
        <dbReference type="Pfam" id="PF00561"/>
    </source>
</evidence>
<reference evidence="2 3" key="1">
    <citation type="submission" date="2019-06" db="EMBL/GenBank/DDBJ databases">
        <title>Erythrobacter insulae sp. nov., isolated from a tidal flat.</title>
        <authorList>
            <person name="Yoon J.-H."/>
        </authorList>
    </citation>
    <scope>NUCLEOTIDE SEQUENCE [LARGE SCALE GENOMIC DNA]</scope>
    <source>
        <strain evidence="2 3">JBTF-M21</strain>
    </source>
</reference>
<evidence type="ECO:0000313" key="2">
    <source>
        <dbReference type="EMBL" id="TRD12154.1"/>
    </source>
</evidence>
<dbReference type="OrthoDB" id="7389193at2"/>
<dbReference type="SUPFAM" id="SSF53474">
    <property type="entry name" value="alpha/beta-Hydrolases"/>
    <property type="match status" value="1"/>
</dbReference>
<comment type="caution">
    <text evidence="2">The sequence shown here is derived from an EMBL/GenBank/DDBJ whole genome shotgun (WGS) entry which is preliminary data.</text>
</comment>
<dbReference type="InterPro" id="IPR029058">
    <property type="entry name" value="AB_hydrolase_fold"/>
</dbReference>
<dbReference type="RefSeq" id="WP_142788427.1">
    <property type="nucleotide sequence ID" value="NZ_VHJK01000001.1"/>
</dbReference>
<protein>
    <submittedName>
        <fullName evidence="2">Alpha/beta hydrolase</fullName>
    </submittedName>
</protein>
<proteinExistence type="predicted"/>
<organism evidence="2 3">
    <name type="scientific">Erythrobacter insulae</name>
    <dbReference type="NCBI Taxonomy" id="2584124"/>
    <lineage>
        <taxon>Bacteria</taxon>
        <taxon>Pseudomonadati</taxon>
        <taxon>Pseudomonadota</taxon>
        <taxon>Alphaproteobacteria</taxon>
        <taxon>Sphingomonadales</taxon>
        <taxon>Erythrobacteraceae</taxon>
        <taxon>Erythrobacter/Porphyrobacter group</taxon>
        <taxon>Erythrobacter</taxon>
    </lineage>
</organism>
<sequence>MATQKSITLGERLRLASQKIEGPAPVRPALRLLANEAGYVFSPLTSRLRSPPAIQPAANPSIVLMLPGFLATPVTMRYLSLQIERAGHKAKLWKLGFNSGPSPERIAALEDRLIAVYERYETKPVLLGWSLGGMFGRELAHRHPDKVAKVITMGSPFSGDPRANNAWRLYQFVTGHRVDAPPVENRVGTKPPVETVAMWSPRDGVIAPDCARGLTHERDRTIEVDCTHMGFSYAPAAVRAVISELERV</sequence>
<dbReference type="Pfam" id="PF00561">
    <property type="entry name" value="Abhydrolase_1"/>
    <property type="match status" value="1"/>
</dbReference>